<dbReference type="Proteomes" id="UP000001219">
    <property type="component" value="Chromosome"/>
</dbReference>
<dbReference type="KEGG" id="gbr:Gbro_1083"/>
<dbReference type="AlphaFoldDB" id="D0L4U0"/>
<dbReference type="PANTHER" id="PTHR33121">
    <property type="entry name" value="CYCLIC DI-GMP PHOSPHODIESTERASE PDEF"/>
    <property type="match status" value="1"/>
</dbReference>
<accession>D0L4U0</accession>
<feature type="domain" description="EAL" evidence="1">
    <location>
        <begin position="158"/>
        <end position="412"/>
    </location>
</feature>
<dbReference type="eggNOG" id="COG2200">
    <property type="taxonomic scope" value="Bacteria"/>
</dbReference>
<dbReference type="InterPro" id="IPR050706">
    <property type="entry name" value="Cyclic-di-GMP_PDE-like"/>
</dbReference>
<dbReference type="Gene3D" id="3.20.20.450">
    <property type="entry name" value="EAL domain"/>
    <property type="match status" value="1"/>
</dbReference>
<protein>
    <submittedName>
        <fullName evidence="2">EAL domain protein</fullName>
    </submittedName>
</protein>
<dbReference type="HOGENOM" id="CLU_000445_70_50_11"/>
<gene>
    <name evidence="2" type="ordered locus">Gbro_1083</name>
</gene>
<reference evidence="2 3" key="2">
    <citation type="journal article" date="2010" name="Stand. Genomic Sci.">
        <title>Complete genome sequence of Gordonia bronchialis type strain (3410).</title>
        <authorList>
            <person name="Ivanova N."/>
            <person name="Sikorski J."/>
            <person name="Jando M."/>
            <person name="Lapidus A."/>
            <person name="Nolan M."/>
            <person name="Lucas S."/>
            <person name="Del Rio T.G."/>
            <person name="Tice H."/>
            <person name="Copeland A."/>
            <person name="Cheng J.F."/>
            <person name="Chen F."/>
            <person name="Bruce D."/>
            <person name="Goodwin L."/>
            <person name="Pitluck S."/>
            <person name="Mavromatis K."/>
            <person name="Ovchinnikova G."/>
            <person name="Pati A."/>
            <person name="Chen A."/>
            <person name="Palaniappan K."/>
            <person name="Land M."/>
            <person name="Hauser L."/>
            <person name="Chang Y.J."/>
            <person name="Jeffries C.D."/>
            <person name="Chain P."/>
            <person name="Saunders E."/>
            <person name="Han C."/>
            <person name="Detter J.C."/>
            <person name="Brettin T."/>
            <person name="Rohde M."/>
            <person name="Goker M."/>
            <person name="Bristow J."/>
            <person name="Eisen J.A."/>
            <person name="Markowitz V."/>
            <person name="Hugenholtz P."/>
            <person name="Klenk H.P."/>
            <person name="Kyrpides N.C."/>
        </authorList>
    </citation>
    <scope>NUCLEOTIDE SEQUENCE [LARGE SCALE GENOMIC DNA]</scope>
    <source>
        <strain evidence="3">ATCC 25592 / DSM 43247 / BCRC 13721 / JCM 3198 / KCTC 3076 / NBRC 16047 / NCTC 10667</strain>
    </source>
</reference>
<dbReference type="InterPro" id="IPR001633">
    <property type="entry name" value="EAL_dom"/>
</dbReference>
<dbReference type="SUPFAM" id="SSF141868">
    <property type="entry name" value="EAL domain-like"/>
    <property type="match status" value="1"/>
</dbReference>
<evidence type="ECO:0000259" key="1">
    <source>
        <dbReference type="PROSITE" id="PS50883"/>
    </source>
</evidence>
<organism evidence="2 3">
    <name type="scientific">Gordonia bronchialis (strain ATCC 25592 / DSM 43247 / BCRC 13721 / JCM 3198 / KCTC 3076 / NBRC 16047 / NCTC 10667)</name>
    <name type="common">Rhodococcus bronchialis</name>
    <dbReference type="NCBI Taxonomy" id="526226"/>
    <lineage>
        <taxon>Bacteria</taxon>
        <taxon>Bacillati</taxon>
        <taxon>Actinomycetota</taxon>
        <taxon>Actinomycetes</taxon>
        <taxon>Mycobacteriales</taxon>
        <taxon>Gordoniaceae</taxon>
        <taxon>Gordonia</taxon>
    </lineage>
</organism>
<dbReference type="CDD" id="cd01948">
    <property type="entry name" value="EAL"/>
    <property type="match status" value="1"/>
</dbReference>
<dbReference type="PANTHER" id="PTHR33121:SF79">
    <property type="entry name" value="CYCLIC DI-GMP PHOSPHODIESTERASE PDED-RELATED"/>
    <property type="match status" value="1"/>
</dbReference>
<evidence type="ECO:0000313" key="2">
    <source>
        <dbReference type="EMBL" id="ACY20392.1"/>
    </source>
</evidence>
<sequence>MGYDHLVGATGRRGCTASGGAGDKVVIMVRVDPHHRATAAYGRDVAVRLAGRVMSSLQEQLNPAAIAIHTDFEWAITMVWQESRTQLVDLLRRMPAVHLVTLDGRAYVIDALMGVAYSGDLPTADSPDELQAHADAALCDALRRQFTTSYAGPLTLGALRDEVDLVRRLRSSKGDDFFVVYQPLVGLDDLEVRGFESLLRWDAPEAIVTPEMFMSEAESSSLIVPISWHSIRESIAALATQISQRFGPTSFVSINLSRQQLLDAEIVEYIGDLIREYGVDPARIWVEIGEDQMIALDSSAAQAVVQLHAIGCRICVDDLGSGFSALSYIRDLPVDVLKIDRSLISNLVAGGHDRAVVQAICEMAMATGIVTVAEGIESADVLAEVKALGFDLGQGYLFGRPDLPLVVFDELA</sequence>
<proteinExistence type="predicted"/>
<dbReference type="Pfam" id="PF00563">
    <property type="entry name" value="EAL"/>
    <property type="match status" value="1"/>
</dbReference>
<dbReference type="GO" id="GO:0071111">
    <property type="term" value="F:cyclic-guanylate-specific phosphodiesterase activity"/>
    <property type="evidence" value="ECO:0007669"/>
    <property type="project" value="InterPro"/>
</dbReference>
<dbReference type="EMBL" id="CP001802">
    <property type="protein sequence ID" value="ACY20392.1"/>
    <property type="molecule type" value="Genomic_DNA"/>
</dbReference>
<evidence type="ECO:0000313" key="3">
    <source>
        <dbReference type="Proteomes" id="UP000001219"/>
    </source>
</evidence>
<dbReference type="STRING" id="526226.Gbro_1083"/>
<reference evidence="3" key="1">
    <citation type="submission" date="2009-10" db="EMBL/GenBank/DDBJ databases">
        <title>The complete chromosome of Gordonia bronchialis DSM 43247.</title>
        <authorList>
            <consortium name="US DOE Joint Genome Institute (JGI-PGF)"/>
            <person name="Lucas S."/>
            <person name="Copeland A."/>
            <person name="Lapidus A."/>
            <person name="Glavina del Rio T."/>
            <person name="Dalin E."/>
            <person name="Tice H."/>
            <person name="Bruce D."/>
            <person name="Goodwin L."/>
            <person name="Pitluck S."/>
            <person name="Kyrpides N."/>
            <person name="Mavromatis K."/>
            <person name="Ivanova N."/>
            <person name="Ovchinnikova G."/>
            <person name="Saunders E."/>
            <person name="Brettin T."/>
            <person name="Detter J.C."/>
            <person name="Han C."/>
            <person name="Larimer F."/>
            <person name="Land M."/>
            <person name="Hauser L."/>
            <person name="Markowitz V."/>
            <person name="Cheng J.-F."/>
            <person name="Hugenholtz P."/>
            <person name="Woyke T."/>
            <person name="Wu D."/>
            <person name="Jando M."/>
            <person name="Schneider S."/>
            <person name="Goeker M."/>
            <person name="Klenk H.-P."/>
            <person name="Eisen J.A."/>
        </authorList>
    </citation>
    <scope>NUCLEOTIDE SEQUENCE [LARGE SCALE GENOMIC DNA]</scope>
    <source>
        <strain evidence="3">ATCC 25592 / DSM 43247 / BCRC 13721 / JCM 3198 / KCTC 3076 / NBRC 16047 / NCTC 10667</strain>
    </source>
</reference>
<dbReference type="SMART" id="SM00052">
    <property type="entry name" value="EAL"/>
    <property type="match status" value="1"/>
</dbReference>
<name>D0L4U0_GORB4</name>
<keyword evidence="3" id="KW-1185">Reference proteome</keyword>
<dbReference type="PROSITE" id="PS50883">
    <property type="entry name" value="EAL"/>
    <property type="match status" value="1"/>
</dbReference>
<dbReference type="OrthoDB" id="23692at2"/>
<dbReference type="InterPro" id="IPR035919">
    <property type="entry name" value="EAL_sf"/>
</dbReference>